<evidence type="ECO:0000313" key="4">
    <source>
        <dbReference type="EMBL" id="MFC3148495.1"/>
    </source>
</evidence>
<evidence type="ECO:0000259" key="3">
    <source>
        <dbReference type="Pfam" id="PF14341"/>
    </source>
</evidence>
<keyword evidence="1" id="KW-1133">Transmembrane helix</keyword>
<keyword evidence="5" id="KW-1185">Reference proteome</keyword>
<protein>
    <submittedName>
        <fullName evidence="4">PilX N-terminal domain-containing pilus assembly protein</fullName>
    </submittedName>
</protein>
<evidence type="ECO:0000256" key="1">
    <source>
        <dbReference type="SAM" id="Phobius"/>
    </source>
</evidence>
<evidence type="ECO:0000313" key="5">
    <source>
        <dbReference type="Proteomes" id="UP001595556"/>
    </source>
</evidence>
<dbReference type="InterPro" id="IPR025746">
    <property type="entry name" value="PilX_N_dom"/>
</dbReference>
<proteinExistence type="predicted"/>
<dbReference type="Pfam" id="PF14341">
    <property type="entry name" value="PilX_N"/>
    <property type="match status" value="1"/>
</dbReference>
<feature type="transmembrane region" description="Helical" evidence="1">
    <location>
        <begin position="12"/>
        <end position="32"/>
    </location>
</feature>
<keyword evidence="1" id="KW-0812">Transmembrane</keyword>
<reference evidence="5" key="1">
    <citation type="journal article" date="2019" name="Int. J. Syst. Evol. Microbiol.">
        <title>The Global Catalogue of Microorganisms (GCM) 10K type strain sequencing project: providing services to taxonomists for standard genome sequencing and annotation.</title>
        <authorList>
            <consortium name="The Broad Institute Genomics Platform"/>
            <consortium name="The Broad Institute Genome Sequencing Center for Infectious Disease"/>
            <person name="Wu L."/>
            <person name="Ma J."/>
        </authorList>
    </citation>
    <scope>NUCLEOTIDE SEQUENCE [LARGE SCALE GENOMIC DNA]</scope>
    <source>
        <strain evidence="5">KCTC 52168</strain>
    </source>
</reference>
<evidence type="ECO:0000259" key="2">
    <source>
        <dbReference type="Pfam" id="PF13681"/>
    </source>
</evidence>
<feature type="domain" description="Type 4 fimbrial biogenesis protein PilX N-terminal" evidence="3">
    <location>
        <begin position="10"/>
        <end position="59"/>
    </location>
</feature>
<comment type="caution">
    <text evidence="4">The sequence shown here is derived from an EMBL/GenBank/DDBJ whole genome shotgun (WGS) entry which is preliminary data.</text>
</comment>
<name>A0ABV7H7S7_9BURK</name>
<dbReference type="RefSeq" id="WP_377304513.1">
    <property type="nucleotide sequence ID" value="NZ_CP180191.1"/>
</dbReference>
<feature type="domain" description="PilX/PilW C-terminal" evidence="2">
    <location>
        <begin position="146"/>
        <end position="203"/>
    </location>
</feature>
<dbReference type="InterPro" id="IPR025205">
    <property type="entry name" value="PilX/PilW_C"/>
</dbReference>
<organism evidence="4 5">
    <name type="scientific">Piscinibacterium candidicorallinum</name>
    <dbReference type="NCBI Taxonomy" id="1793872"/>
    <lineage>
        <taxon>Bacteria</taxon>
        <taxon>Pseudomonadati</taxon>
        <taxon>Pseudomonadota</taxon>
        <taxon>Betaproteobacteria</taxon>
        <taxon>Burkholderiales</taxon>
        <taxon>Piscinibacterium</taxon>
    </lineage>
</organism>
<gene>
    <name evidence="4" type="ORF">ACFOEN_12760</name>
</gene>
<dbReference type="Proteomes" id="UP001595556">
    <property type="component" value="Unassembled WGS sequence"/>
</dbReference>
<dbReference type="Pfam" id="PF13681">
    <property type="entry name" value="PilX"/>
    <property type="match status" value="1"/>
</dbReference>
<sequence>MNRSLSRGQAGFALFSALIFLVVLTVLAVAVLRSSTITERMAGNDLDRARAYQLAEATIRDAQQDILGLRANGQPCGGNPACRPFSDRPNKDAGLSDLSYLGTCLRGACALEPAQYAAGGFVNPWELPDPGVGSPARPYGIYGERTGADWVAIQNESGAAAQPRYWIEIFQNSASSDTFLYRITVRATGRNPNTVVTLQELYQP</sequence>
<accession>A0ABV7H7S7</accession>
<keyword evidence="1" id="KW-0472">Membrane</keyword>
<dbReference type="EMBL" id="JBHRTI010000007">
    <property type="protein sequence ID" value="MFC3148495.1"/>
    <property type="molecule type" value="Genomic_DNA"/>
</dbReference>